<feature type="compositionally biased region" description="Polar residues" evidence="1">
    <location>
        <begin position="473"/>
        <end position="486"/>
    </location>
</feature>
<dbReference type="Gene3D" id="1.10.418.10">
    <property type="entry name" value="Calponin-like domain"/>
    <property type="match status" value="1"/>
</dbReference>
<dbReference type="InterPro" id="IPR032675">
    <property type="entry name" value="LRR_dom_sf"/>
</dbReference>
<feature type="region of interest" description="Disordered" evidence="1">
    <location>
        <begin position="466"/>
        <end position="487"/>
    </location>
</feature>
<feature type="compositionally biased region" description="Polar residues" evidence="1">
    <location>
        <begin position="421"/>
        <end position="430"/>
    </location>
</feature>
<dbReference type="PANTHER" id="PTHR16083">
    <property type="entry name" value="LEUCINE RICH REPEAT CONTAINING PROTEIN"/>
    <property type="match status" value="1"/>
</dbReference>
<dbReference type="Ensembl" id="ENSMMMT00000011424.1">
    <property type="protein sequence ID" value="ENSMMMP00000010024.1"/>
    <property type="gene ID" value="ENSMMMG00000008714.1"/>
</dbReference>
<dbReference type="PANTHER" id="PTHR16083:SF7">
    <property type="entry name" value="DISP COMPLEX PROTEIN LRCH3"/>
    <property type="match status" value="1"/>
</dbReference>
<dbReference type="SMART" id="SM00033">
    <property type="entry name" value="CH"/>
    <property type="match status" value="1"/>
</dbReference>
<evidence type="ECO:0000259" key="2">
    <source>
        <dbReference type="PROSITE" id="PS50021"/>
    </source>
</evidence>
<dbReference type="CDD" id="cd21272">
    <property type="entry name" value="CH_LRCH3"/>
    <property type="match status" value="1"/>
</dbReference>
<evidence type="ECO:0000256" key="1">
    <source>
        <dbReference type="SAM" id="MobiDB-lite"/>
    </source>
</evidence>
<protein>
    <submittedName>
        <fullName evidence="3">Leucine rich repeats and calponin homology domain containing 3</fullName>
    </submittedName>
</protein>
<dbReference type="SUPFAM" id="SSF52058">
    <property type="entry name" value="L domain-like"/>
    <property type="match status" value="1"/>
</dbReference>
<accession>A0A8C5Z7H0</accession>
<feature type="compositionally biased region" description="Low complexity" evidence="1">
    <location>
        <begin position="357"/>
        <end position="369"/>
    </location>
</feature>
<dbReference type="GO" id="GO:0005829">
    <property type="term" value="C:cytosol"/>
    <property type="evidence" value="ECO:0007669"/>
    <property type="project" value="TreeGrafter"/>
</dbReference>
<evidence type="ECO:0000313" key="3">
    <source>
        <dbReference type="Ensembl" id="ENSMMMP00000010024.1"/>
    </source>
</evidence>
<dbReference type="InterPro" id="IPR036872">
    <property type="entry name" value="CH_dom_sf"/>
</dbReference>
<dbReference type="FunFam" id="1.10.418.10:FF:000021">
    <property type="entry name" value="Leucine-rich repeat and calponin homology domain-containing protein 1 isoform 3"/>
    <property type="match status" value="1"/>
</dbReference>
<dbReference type="SUPFAM" id="SSF47576">
    <property type="entry name" value="Calponin-homology domain, CH-domain"/>
    <property type="match status" value="1"/>
</dbReference>
<reference evidence="3" key="2">
    <citation type="submission" date="2025-09" db="UniProtKB">
        <authorList>
            <consortium name="Ensembl"/>
        </authorList>
    </citation>
    <scope>IDENTIFICATION</scope>
</reference>
<dbReference type="PROSITE" id="PS50021">
    <property type="entry name" value="CH"/>
    <property type="match status" value="1"/>
</dbReference>
<gene>
    <name evidence="3" type="primary">LRCH3</name>
</gene>
<proteinExistence type="predicted"/>
<reference evidence="3" key="1">
    <citation type="submission" date="2025-08" db="UniProtKB">
        <authorList>
            <consortium name="Ensembl"/>
        </authorList>
    </citation>
    <scope>IDENTIFICATION</scope>
</reference>
<dbReference type="AlphaFoldDB" id="A0A8C5Z7H0"/>
<dbReference type="Pfam" id="PF00307">
    <property type="entry name" value="CH"/>
    <property type="match status" value="1"/>
</dbReference>
<dbReference type="Gene3D" id="3.80.10.10">
    <property type="entry name" value="Ribonuclease Inhibitor"/>
    <property type="match status" value="1"/>
</dbReference>
<feature type="region of interest" description="Disordered" evidence="1">
    <location>
        <begin position="355"/>
        <end position="383"/>
    </location>
</feature>
<dbReference type="GeneTree" id="ENSGT00940000158330"/>
<dbReference type="Proteomes" id="UP000694407">
    <property type="component" value="Unplaced"/>
</dbReference>
<keyword evidence="4" id="KW-1185">Reference proteome</keyword>
<feature type="domain" description="Calponin-homology (CH)" evidence="2">
    <location>
        <begin position="490"/>
        <end position="603"/>
    </location>
</feature>
<name>A0A8C5Z7H0_MARMA</name>
<feature type="region of interest" description="Disordered" evidence="1">
    <location>
        <begin position="414"/>
        <end position="444"/>
    </location>
</feature>
<sequence>MAAAGLVAVAAAAEYSGPVASGGNLSGVNCGPSLGAGSGPGPGSWSRSLDRALEEAAVTGVLSLSGRKLREFPRGAANHDLTDTTRAELAELPLIRLDFSCNKIIAIPVCYRNLRHLQVITLDNNPLQSPPAQICIKGKIHIFKFLNIQAGKIAPDLPDYDRRPLGFGSCHEELYSGRPYGALDSGFNSVDSGDKRWSGNEPTDEFSDLPLRVAEITKEQRLRRESQYQENRNSLIVTNGGVEHDLDQIDYIDSCTAEEEEDECSPVKTSAIREFQKTEDMRRYLHQNRVPVEPSSHLSLSPSHNQLSHTDLELHRRKELLVERTRREAQLAALQYEEEKIRTKQIQRDAVLDFVKQKASQSPQKQQPPTDGECPFPSRRSQHTDDSALLVSLSGLNQVGCAVTLLHSSAFTPLKSDDRSTALSSSPTTETVHHSPAYSFPATIQRNQPLRPESFLFRAAVRAETNKGHASPLPSSAPTTDSTDPISRQREEELKLIEQLRKHIEYRLKVSLPCDLGAALTDGVVLCHLANHVRPRSVPSIHVPSPAVPKLTMAKCRRNVENFLEACRKIGVPQEQLCLPLHILEEKGLSQVAVTVQALLELAPPKQQQHQLSAV</sequence>
<evidence type="ECO:0000313" key="4">
    <source>
        <dbReference type="Proteomes" id="UP000694407"/>
    </source>
</evidence>
<organism evidence="3 4">
    <name type="scientific">Marmota marmota marmota</name>
    <name type="common">Alpine marmot</name>
    <dbReference type="NCBI Taxonomy" id="9994"/>
    <lineage>
        <taxon>Eukaryota</taxon>
        <taxon>Metazoa</taxon>
        <taxon>Chordata</taxon>
        <taxon>Craniata</taxon>
        <taxon>Vertebrata</taxon>
        <taxon>Euteleostomi</taxon>
        <taxon>Mammalia</taxon>
        <taxon>Eutheria</taxon>
        <taxon>Euarchontoglires</taxon>
        <taxon>Glires</taxon>
        <taxon>Rodentia</taxon>
        <taxon>Sciuromorpha</taxon>
        <taxon>Sciuridae</taxon>
        <taxon>Xerinae</taxon>
        <taxon>Marmotini</taxon>
        <taxon>Marmota</taxon>
    </lineage>
</organism>
<dbReference type="InterPro" id="IPR001715">
    <property type="entry name" value="CH_dom"/>
</dbReference>